<dbReference type="eggNOG" id="KOG0551">
    <property type="taxonomic scope" value="Eukaryota"/>
</dbReference>
<dbReference type="Pfam" id="PF13414">
    <property type="entry name" value="TPR_11"/>
    <property type="match status" value="1"/>
</dbReference>
<accession>A0A0L0GEQ8</accession>
<dbReference type="OrthoDB" id="765884at2759"/>
<dbReference type="RefSeq" id="XP_014161407.1">
    <property type="nucleotide sequence ID" value="XM_014305932.1"/>
</dbReference>
<evidence type="ECO:0000313" key="3">
    <source>
        <dbReference type="Proteomes" id="UP000054560"/>
    </source>
</evidence>
<dbReference type="PANTHER" id="PTHR46035">
    <property type="entry name" value="TETRATRICOPEPTIDE REPEAT PROTEIN 4"/>
    <property type="match status" value="1"/>
</dbReference>
<keyword evidence="1" id="KW-0802">TPR repeat</keyword>
<reference evidence="2 3" key="1">
    <citation type="submission" date="2011-02" db="EMBL/GenBank/DDBJ databases">
        <title>The Genome Sequence of Sphaeroforma arctica JP610.</title>
        <authorList>
            <consortium name="The Broad Institute Genome Sequencing Platform"/>
            <person name="Russ C."/>
            <person name="Cuomo C."/>
            <person name="Young S.K."/>
            <person name="Zeng Q."/>
            <person name="Gargeya S."/>
            <person name="Alvarado L."/>
            <person name="Berlin A."/>
            <person name="Chapman S.B."/>
            <person name="Chen Z."/>
            <person name="Freedman E."/>
            <person name="Gellesch M."/>
            <person name="Goldberg J."/>
            <person name="Griggs A."/>
            <person name="Gujja S."/>
            <person name="Heilman E."/>
            <person name="Heiman D."/>
            <person name="Howarth C."/>
            <person name="Mehta T."/>
            <person name="Neiman D."/>
            <person name="Pearson M."/>
            <person name="Roberts A."/>
            <person name="Saif S."/>
            <person name="Shea T."/>
            <person name="Shenoy N."/>
            <person name="Sisk P."/>
            <person name="Stolte C."/>
            <person name="Sykes S."/>
            <person name="White J."/>
            <person name="Yandava C."/>
            <person name="Burger G."/>
            <person name="Gray M.W."/>
            <person name="Holland P.W.H."/>
            <person name="King N."/>
            <person name="Lang F.B.F."/>
            <person name="Roger A.J."/>
            <person name="Ruiz-Trillo I."/>
            <person name="Haas B."/>
            <person name="Nusbaum C."/>
            <person name="Birren B."/>
        </authorList>
    </citation>
    <scope>NUCLEOTIDE SEQUENCE [LARGE SCALE GENOMIC DNA]</scope>
    <source>
        <strain evidence="2 3">JP610</strain>
    </source>
</reference>
<dbReference type="GO" id="GO:0006457">
    <property type="term" value="P:protein folding"/>
    <property type="evidence" value="ECO:0007669"/>
    <property type="project" value="TreeGrafter"/>
</dbReference>
<organism evidence="2 3">
    <name type="scientific">Sphaeroforma arctica JP610</name>
    <dbReference type="NCBI Taxonomy" id="667725"/>
    <lineage>
        <taxon>Eukaryota</taxon>
        <taxon>Ichthyosporea</taxon>
        <taxon>Ichthyophonida</taxon>
        <taxon>Sphaeroforma</taxon>
    </lineage>
</organism>
<dbReference type="SUPFAM" id="SSF48452">
    <property type="entry name" value="TPR-like"/>
    <property type="match status" value="1"/>
</dbReference>
<dbReference type="SMART" id="SM00028">
    <property type="entry name" value="TPR"/>
    <property type="match status" value="3"/>
</dbReference>
<dbReference type="PROSITE" id="PS50005">
    <property type="entry name" value="TPR"/>
    <property type="match status" value="1"/>
</dbReference>
<gene>
    <name evidence="2" type="ORF">SARC_00390</name>
</gene>
<dbReference type="InterPro" id="IPR019734">
    <property type="entry name" value="TPR_rpt"/>
</dbReference>
<dbReference type="AlphaFoldDB" id="A0A0L0GEQ8"/>
<dbReference type="GeneID" id="25900894"/>
<dbReference type="PANTHER" id="PTHR46035:SF1">
    <property type="entry name" value="TETRATRICOPEPTIDE REPEAT PROTEIN 4"/>
    <property type="match status" value="1"/>
</dbReference>
<evidence type="ECO:0000313" key="2">
    <source>
        <dbReference type="EMBL" id="KNC87505.1"/>
    </source>
</evidence>
<dbReference type="GO" id="GO:0030544">
    <property type="term" value="F:Hsp70 protein binding"/>
    <property type="evidence" value="ECO:0007669"/>
    <property type="project" value="TreeGrafter"/>
</dbReference>
<dbReference type="GO" id="GO:0051879">
    <property type="term" value="F:Hsp90 protein binding"/>
    <property type="evidence" value="ECO:0007669"/>
    <property type="project" value="TreeGrafter"/>
</dbReference>
<dbReference type="GO" id="GO:0005634">
    <property type="term" value="C:nucleus"/>
    <property type="evidence" value="ECO:0007669"/>
    <property type="project" value="TreeGrafter"/>
</dbReference>
<proteinExistence type="predicted"/>
<sequence length="240" mass="26762">MFVCEYDTMSNNASGSPTTEQVVRERHILELLVKALPYVHEYAANHGEGGADSHVSIPDCTDRKVILCQFRDAVAHIVIVSGGSEKGSTVGRRLVILIGHAEMEAQFATRFDVEGRSWLQYKEIGNAHYSRKEYAEAIQVYTTALSLDSSQVALYSNRALCAMLLGRYELAREDAEDAIELNGHNMKHYRVLSKALVALELWDEAKAACIDGLKLVPDNRVLLNRSRDCTAHAVQARRRS</sequence>
<dbReference type="Gene3D" id="1.25.40.10">
    <property type="entry name" value="Tetratricopeptide repeat domain"/>
    <property type="match status" value="1"/>
</dbReference>
<feature type="repeat" description="TPR" evidence="1">
    <location>
        <begin position="118"/>
        <end position="151"/>
    </location>
</feature>
<dbReference type="InterPro" id="IPR011990">
    <property type="entry name" value="TPR-like_helical_dom_sf"/>
</dbReference>
<protein>
    <submittedName>
        <fullName evidence="2">Uncharacterized protein</fullName>
    </submittedName>
</protein>
<evidence type="ECO:0000256" key="1">
    <source>
        <dbReference type="PROSITE-ProRule" id="PRU00339"/>
    </source>
</evidence>
<dbReference type="STRING" id="667725.A0A0L0GEQ8"/>
<dbReference type="Proteomes" id="UP000054560">
    <property type="component" value="Unassembled WGS sequence"/>
</dbReference>
<dbReference type="EMBL" id="KQ241607">
    <property type="protein sequence ID" value="KNC87505.1"/>
    <property type="molecule type" value="Genomic_DNA"/>
</dbReference>
<dbReference type="GO" id="GO:0005829">
    <property type="term" value="C:cytosol"/>
    <property type="evidence" value="ECO:0007669"/>
    <property type="project" value="TreeGrafter"/>
</dbReference>
<keyword evidence="3" id="KW-1185">Reference proteome</keyword>
<name>A0A0L0GEQ8_9EUKA</name>